<dbReference type="Pfam" id="PF08578">
    <property type="entry name" value="DUF1765"/>
    <property type="match status" value="1"/>
</dbReference>
<feature type="region of interest" description="Disordered" evidence="1">
    <location>
        <begin position="445"/>
        <end position="474"/>
    </location>
</feature>
<feature type="region of interest" description="Disordered" evidence="1">
    <location>
        <begin position="1097"/>
        <end position="1181"/>
    </location>
</feature>
<organism evidence="2 3">
    <name type="scientific">Trichoderma aggressivum f. europaeum</name>
    <dbReference type="NCBI Taxonomy" id="173218"/>
    <lineage>
        <taxon>Eukaryota</taxon>
        <taxon>Fungi</taxon>
        <taxon>Dikarya</taxon>
        <taxon>Ascomycota</taxon>
        <taxon>Pezizomycotina</taxon>
        <taxon>Sordariomycetes</taxon>
        <taxon>Hypocreomycetidae</taxon>
        <taxon>Hypocreales</taxon>
        <taxon>Hypocreaceae</taxon>
        <taxon>Trichoderma</taxon>
    </lineage>
</organism>
<proteinExistence type="predicted"/>
<feature type="region of interest" description="Disordered" evidence="1">
    <location>
        <begin position="16"/>
        <end position="47"/>
    </location>
</feature>
<feature type="compositionally biased region" description="Basic and acidic residues" evidence="1">
    <location>
        <begin position="166"/>
        <end position="176"/>
    </location>
</feature>
<gene>
    <name evidence="2" type="ORF">Triagg1_8634</name>
</gene>
<reference evidence="2" key="1">
    <citation type="submission" date="2023-11" db="EMBL/GenBank/DDBJ databases">
        <title>The genome sequences of three competitors of mushroom-forming fungi.</title>
        <authorList>
            <person name="Beijen E."/>
            <person name="Ohm R.A."/>
        </authorList>
    </citation>
    <scope>NUCLEOTIDE SEQUENCE</scope>
    <source>
        <strain evidence="2">CBS 100526</strain>
    </source>
</reference>
<accession>A0AAE1I864</accession>
<dbReference type="EMBL" id="JAWRVG010000043">
    <property type="protein sequence ID" value="KAK4065195.1"/>
    <property type="molecule type" value="Genomic_DNA"/>
</dbReference>
<feature type="region of interest" description="Disordered" evidence="1">
    <location>
        <begin position="90"/>
        <end position="216"/>
    </location>
</feature>
<evidence type="ECO:0000256" key="1">
    <source>
        <dbReference type="SAM" id="MobiDB-lite"/>
    </source>
</evidence>
<evidence type="ECO:0000313" key="2">
    <source>
        <dbReference type="EMBL" id="KAK4065195.1"/>
    </source>
</evidence>
<dbReference type="GeneID" id="87923407"/>
<sequence>MSGTAIMAPAVEISSLSFSRRSHSSPDLPSLPSRAKSPSLGQPISTDHTALDMKGLAEIATFEIPSFSSDLDLKLDISLPLALEAKLPPSTLSSEYVDPKPPSPPTTLQHLRTKSAASSNDGPRSWLRSLTTIRDTQYEDDEDTAPPFDEPRRPATANEVPMDSDEAARRAARDRSQSTSASFASFTKRSWIPSSRSLPKTQPDAPAATSVKQEAKSNRYQLKRAVTASIQDVTTNQTSQTRLVDSGAKPATKGFARATSYFSRIKQKPASTLSKTSDSIGSDFSCASSATSLAQPGSSSIDTHVSQSTSSAETNSTALTTDESSSEMPARMPDPLWSQFKNLDVEFRGFASKAVAQQCALIQSLFLPFLKSTTSQQSLGGLRPEDVDCRASILNKWWGGVLDMLEVQHQQPVPGLDRQLLFETATTIMMRLEWRQATSYFMPLSERSPQDRTRPRSSTNSSNSSQSSNQSAMLAESAEHNIRTMFVSNLVRQMAFVVEKMSLRHVPPSLIEFAGKTCAYAFFFAPGVSDILVRLWGLTPDLIRRVAESMGLGRSSSSAPVDGEITASFPPRLSSLAWSSPRGMWSTLKRIPKMPLLVARVPWTGPWVMRWKGRDTDLLFIFCRHFHILSDQFMPEGLSLTEKAHSPAFVLVHAQLLSILDGTIHRQATFEPQGSALANSARGAEAAALQMPMPPNNMMKSMAENRLVVLLKDILSDSASLYPGARHTFAEAFSALLKAAASRTSRYNSTACSTLCDLLEEVILIYHRAETAEHPTCYIDWPFWVEVCKLALTSLNTLSEIRMISFIFTIWDAIAKDPEQKMMVCRDWLLTEETFNAFFNNWCPMVRAYYMRLLCWRICRDQGSQNDTDMQVERILPVNILQQNQGLISMYREIFALVSKRLKSVWSHYLYLQQAAEEAGQPGPATEPMSPTLGKRFIIIRQEISVPQPGLFVTFDTFTKASSIVSPTSDSSADASLLAKNDPKKKWSFFKLLTFGSTASPTTKTTTDSPSTDDGLQNARREVANSRARQNASASPPRTAKSDKSVDSDGSNPVFEEPKFTFKFVLGWPQPNQQPSPIDRILARPRLPTPAQARLGFQAKRGGGPTLPPLMIPTRKFSGSSQGGLVQAARNASPLSSPVTESRRKLSLSGGVIPEEFPPTSGGSETNSGASTPSESRLLPSPIVHLTPNEERQGESKPEAVKPAGAFVKNLVYSGRALSEWSLVIAECNNFVERRRDEGIGSLSEVEVPLLGVEGFRKMGG</sequence>
<dbReference type="PANTHER" id="PTHR37988">
    <property type="entry name" value="UPF0592 MEMBRANE PROTEIN C7D4.03C"/>
    <property type="match status" value="1"/>
</dbReference>
<feature type="compositionally biased region" description="Low complexity" evidence="1">
    <location>
        <begin position="177"/>
        <end position="190"/>
    </location>
</feature>
<dbReference type="Proteomes" id="UP001273209">
    <property type="component" value="Unassembled WGS sequence"/>
</dbReference>
<feature type="compositionally biased region" description="Low complexity" evidence="1">
    <location>
        <begin position="1025"/>
        <end position="1038"/>
    </location>
</feature>
<dbReference type="PANTHER" id="PTHR37988:SF1">
    <property type="entry name" value="UPF0592 MEMBRANE PROTEIN C7D4.03C"/>
    <property type="match status" value="1"/>
</dbReference>
<feature type="region of interest" description="Disordered" evidence="1">
    <location>
        <begin position="1022"/>
        <end position="1053"/>
    </location>
</feature>
<feature type="region of interest" description="Disordered" evidence="1">
    <location>
        <begin position="294"/>
        <end position="333"/>
    </location>
</feature>
<evidence type="ECO:0000313" key="3">
    <source>
        <dbReference type="Proteomes" id="UP001273209"/>
    </source>
</evidence>
<name>A0AAE1I864_9HYPO</name>
<dbReference type="RefSeq" id="XP_062752444.1">
    <property type="nucleotide sequence ID" value="XM_062903502.1"/>
</dbReference>
<feature type="compositionally biased region" description="Polar residues" evidence="1">
    <location>
        <begin position="1161"/>
        <end position="1175"/>
    </location>
</feature>
<feature type="compositionally biased region" description="Low complexity" evidence="1">
    <location>
        <begin position="16"/>
        <end position="34"/>
    </location>
</feature>
<comment type="caution">
    <text evidence="2">The sequence shown here is derived from an EMBL/GenBank/DDBJ whole genome shotgun (WGS) entry which is preliminary data.</text>
</comment>
<dbReference type="InterPro" id="IPR013887">
    <property type="entry name" value="UPF0592"/>
</dbReference>
<dbReference type="AlphaFoldDB" id="A0AAE1I864"/>
<feature type="compositionally biased region" description="Low complexity" evidence="1">
    <location>
        <begin position="457"/>
        <end position="471"/>
    </location>
</feature>
<protein>
    <submittedName>
        <fullName evidence="2">Uncharacterized protein</fullName>
    </submittedName>
</protein>
<keyword evidence="3" id="KW-1185">Reference proteome</keyword>
<feature type="compositionally biased region" description="Polar residues" evidence="1">
    <location>
        <begin position="106"/>
        <end position="135"/>
    </location>
</feature>
<feature type="compositionally biased region" description="Polar residues" evidence="1">
    <location>
        <begin position="294"/>
        <end position="327"/>
    </location>
</feature>